<accession>A0ABX4H0C1</accession>
<evidence type="ECO:0000313" key="1">
    <source>
        <dbReference type="EMBL" id="PAE00548.1"/>
    </source>
</evidence>
<proteinExistence type="predicted"/>
<reference evidence="1 2" key="1">
    <citation type="submission" date="2017-07" db="EMBL/GenBank/DDBJ databases">
        <title>Isolation and whole genome analysis of endospore-forming bacteria from heroin.</title>
        <authorList>
            <person name="Kalinowski J."/>
            <person name="Ahrens B."/>
            <person name="Al-Dilaimi A."/>
            <person name="Winkler A."/>
            <person name="Wibberg D."/>
            <person name="Schleenbecker U."/>
            <person name="Ruckert C."/>
            <person name="Wolfel R."/>
            <person name="Grass G."/>
        </authorList>
    </citation>
    <scope>NUCLEOTIDE SEQUENCE [LARGE SCALE GENOMIC DNA]</scope>
    <source>
        <strain evidence="1 2">7517-1</strain>
    </source>
</reference>
<evidence type="ECO:0000313" key="2">
    <source>
        <dbReference type="Proteomes" id="UP000216852"/>
    </source>
</evidence>
<keyword evidence="2" id="KW-1185">Reference proteome</keyword>
<sequence length="152" mass="17451">MIHQILYSLRIALETEAPELTKVQIQQDGVTPIGIEKPFGTVRYLFSEKNSEAAGRRYYSYVYRMQVGLYARDYAERLRIETQIDEILGQAEGIPLFDDSLLPTGDYILCDVGTFTPMTNDEISNKTNDHRGYYDVSVRVYRQSKGGFLFSQ</sequence>
<protein>
    <submittedName>
        <fullName evidence="1">Uncharacterized protein</fullName>
    </submittedName>
</protein>
<comment type="caution">
    <text evidence="1">The sequence shown here is derived from an EMBL/GenBank/DDBJ whole genome shotgun (WGS) entry which is preliminary data.</text>
</comment>
<gene>
    <name evidence="1" type="ORF">CHH48_07210</name>
</gene>
<dbReference type="EMBL" id="NPBJ01000013">
    <property type="protein sequence ID" value="PAE00548.1"/>
    <property type="molecule type" value="Genomic_DNA"/>
</dbReference>
<dbReference type="Proteomes" id="UP000216852">
    <property type="component" value="Unassembled WGS sequence"/>
</dbReference>
<name>A0ABX4H0C1_9BACI</name>
<dbReference type="RefSeq" id="WP_095218461.1">
    <property type="nucleotide sequence ID" value="NZ_NPBJ01000013.1"/>
</dbReference>
<organism evidence="1 2">
    <name type="scientific">Terribacillus saccharophilus</name>
    <dbReference type="NCBI Taxonomy" id="361277"/>
    <lineage>
        <taxon>Bacteria</taxon>
        <taxon>Bacillati</taxon>
        <taxon>Bacillota</taxon>
        <taxon>Bacilli</taxon>
        <taxon>Bacillales</taxon>
        <taxon>Bacillaceae</taxon>
        <taxon>Terribacillus</taxon>
    </lineage>
</organism>